<accession>A0AA97F958</accession>
<comment type="cofactor">
    <cofactor evidence="1 9">
        <name>Mg(2+)</name>
        <dbReference type="ChEBI" id="CHEBI:18420"/>
    </cofactor>
</comment>
<dbReference type="RefSeq" id="WP_317082584.1">
    <property type="nucleotide sequence ID" value="NZ_CP136594.1"/>
</dbReference>
<dbReference type="EMBL" id="CP136594">
    <property type="protein sequence ID" value="WOE75562.1"/>
    <property type="molecule type" value="Genomic_DNA"/>
</dbReference>
<keyword evidence="3 9" id="KW-0540">Nuclease</keyword>
<keyword evidence="6 9" id="KW-0378">Hydrolase</keyword>
<keyword evidence="5 9" id="KW-0255">Endonuclease</keyword>
<evidence type="ECO:0000256" key="4">
    <source>
        <dbReference type="ARBA" id="ARBA00022723"/>
    </source>
</evidence>
<dbReference type="GO" id="GO:0016787">
    <property type="term" value="F:hydrolase activity"/>
    <property type="evidence" value="ECO:0007669"/>
    <property type="project" value="UniProtKB-KW"/>
</dbReference>
<comment type="subunit">
    <text evidence="9">Homodimer, forms a heterotetramer with a Cas1 homodimer.</text>
</comment>
<evidence type="ECO:0000256" key="6">
    <source>
        <dbReference type="ARBA" id="ARBA00022801"/>
    </source>
</evidence>
<dbReference type="HAMAP" id="MF_01471">
    <property type="entry name" value="Cas2"/>
    <property type="match status" value="1"/>
</dbReference>
<dbReference type="GO" id="GO:0051607">
    <property type="term" value="P:defense response to virus"/>
    <property type="evidence" value="ECO:0007669"/>
    <property type="project" value="UniProtKB-UniRule"/>
</dbReference>
<name>A0AA97F958_9SPHN</name>
<dbReference type="AlphaFoldDB" id="A0AA97F958"/>
<keyword evidence="8 9" id="KW-0051">Antiviral defense</keyword>
<dbReference type="CDD" id="cd09638">
    <property type="entry name" value="Cas2_I_II_III"/>
    <property type="match status" value="1"/>
</dbReference>
<evidence type="ECO:0000313" key="11">
    <source>
        <dbReference type="Proteomes" id="UP001302429"/>
    </source>
</evidence>
<dbReference type="Proteomes" id="UP001302429">
    <property type="component" value="Chromosome"/>
</dbReference>
<keyword evidence="7 9" id="KW-0460">Magnesium</keyword>
<dbReference type="GO" id="GO:0046872">
    <property type="term" value="F:metal ion binding"/>
    <property type="evidence" value="ECO:0007669"/>
    <property type="project" value="UniProtKB-UniRule"/>
</dbReference>
<protein>
    <recommendedName>
        <fullName evidence="9">CRISPR-associated endoribonuclease Cas2</fullName>
        <ecNumber evidence="9">3.1.-.-</ecNumber>
    </recommendedName>
</protein>
<organism evidence="10 11">
    <name type="scientific">Alterisphingorhabdus coralli</name>
    <dbReference type="NCBI Taxonomy" id="3071408"/>
    <lineage>
        <taxon>Bacteria</taxon>
        <taxon>Pseudomonadati</taxon>
        <taxon>Pseudomonadota</taxon>
        <taxon>Alphaproteobacteria</taxon>
        <taxon>Sphingomonadales</taxon>
        <taxon>Sphingomonadaceae</taxon>
        <taxon>Alterisphingorhabdus (ex Yan et al. 2024)</taxon>
    </lineage>
</organism>
<keyword evidence="4 9" id="KW-0479">Metal-binding</keyword>
<reference evidence="10 11" key="1">
    <citation type="submission" date="2023-10" db="EMBL/GenBank/DDBJ databases">
        <title>Complete genome sequence of a Sphingomonadaceae bacterium.</title>
        <authorList>
            <person name="Yan C."/>
        </authorList>
    </citation>
    <scope>NUCLEOTIDE SEQUENCE [LARGE SCALE GENOMIC DNA]</scope>
    <source>
        <strain evidence="10 11">SCSIO 66989</strain>
    </source>
</reference>
<gene>
    <name evidence="9 10" type="primary">cas2</name>
    <name evidence="10" type="ORF">RB602_02275</name>
</gene>
<dbReference type="InterPro" id="IPR021127">
    <property type="entry name" value="CRISPR_associated_Cas2"/>
</dbReference>
<evidence type="ECO:0000256" key="7">
    <source>
        <dbReference type="ARBA" id="ARBA00022842"/>
    </source>
</evidence>
<keyword evidence="11" id="KW-1185">Reference proteome</keyword>
<evidence type="ECO:0000256" key="9">
    <source>
        <dbReference type="HAMAP-Rule" id="MF_01471"/>
    </source>
</evidence>
<dbReference type="Pfam" id="PF09827">
    <property type="entry name" value="CRISPR_Cas2"/>
    <property type="match status" value="1"/>
</dbReference>
<dbReference type="GO" id="GO:0043571">
    <property type="term" value="P:maintenance of CRISPR repeat elements"/>
    <property type="evidence" value="ECO:0007669"/>
    <property type="project" value="UniProtKB-UniRule"/>
</dbReference>
<evidence type="ECO:0000256" key="2">
    <source>
        <dbReference type="ARBA" id="ARBA00009959"/>
    </source>
</evidence>
<sequence>MWLMVFFDLPTRTKPQRRRANRFRQFLKKDGFIMLQLSVYARVCRGQDAVDKHIRRVRANLPSEGSIRTLQVTDKQYARMELMLGTAPKTESEGASQMVLL</sequence>
<evidence type="ECO:0000256" key="5">
    <source>
        <dbReference type="ARBA" id="ARBA00022759"/>
    </source>
</evidence>
<dbReference type="NCBIfam" id="TIGR01573">
    <property type="entry name" value="cas2"/>
    <property type="match status" value="1"/>
</dbReference>
<evidence type="ECO:0000256" key="1">
    <source>
        <dbReference type="ARBA" id="ARBA00001946"/>
    </source>
</evidence>
<evidence type="ECO:0000256" key="3">
    <source>
        <dbReference type="ARBA" id="ARBA00022722"/>
    </source>
</evidence>
<evidence type="ECO:0000313" key="10">
    <source>
        <dbReference type="EMBL" id="WOE75562.1"/>
    </source>
</evidence>
<proteinExistence type="inferred from homology"/>
<feature type="binding site" evidence="9">
    <location>
        <position position="8"/>
    </location>
    <ligand>
        <name>Mg(2+)</name>
        <dbReference type="ChEBI" id="CHEBI:18420"/>
        <note>catalytic</note>
    </ligand>
</feature>
<dbReference type="GO" id="GO:0004521">
    <property type="term" value="F:RNA endonuclease activity"/>
    <property type="evidence" value="ECO:0007669"/>
    <property type="project" value="InterPro"/>
</dbReference>
<dbReference type="InterPro" id="IPR019199">
    <property type="entry name" value="Virulence_VapD/CRISPR_Cas2"/>
</dbReference>
<comment type="function">
    <text evidence="9">CRISPR (clustered regularly interspaced short palindromic repeat), is an adaptive immune system that provides protection against mobile genetic elements (viruses, transposable elements and conjugative plasmids). CRISPR clusters contain sequences complementary to antecedent mobile elements and target invading nucleic acids. CRISPR clusters are transcribed and processed into CRISPR RNA (crRNA). Functions as a ssRNA-specific endoribonuclease. Involved in the integration of spacer DNA into the CRISPR cassette.</text>
</comment>
<dbReference type="KEGG" id="acoa:RB602_02275"/>
<dbReference type="Gene3D" id="3.30.70.240">
    <property type="match status" value="1"/>
</dbReference>
<comment type="similarity">
    <text evidence="2 9">Belongs to the CRISPR-associated endoribonuclease Cas2 protein family.</text>
</comment>
<dbReference type="SUPFAM" id="SSF143430">
    <property type="entry name" value="TTP0101/SSO1404-like"/>
    <property type="match status" value="1"/>
</dbReference>
<evidence type="ECO:0000256" key="8">
    <source>
        <dbReference type="ARBA" id="ARBA00023118"/>
    </source>
</evidence>
<dbReference type="EC" id="3.1.-.-" evidence="9"/>